<feature type="domain" description="Zn(2)-C6 fungal-type" evidence="2">
    <location>
        <begin position="32"/>
        <end position="63"/>
    </location>
</feature>
<feature type="compositionally biased region" description="Low complexity" evidence="1">
    <location>
        <begin position="145"/>
        <end position="154"/>
    </location>
</feature>
<dbReference type="GO" id="GO:0008270">
    <property type="term" value="F:zinc ion binding"/>
    <property type="evidence" value="ECO:0007669"/>
    <property type="project" value="InterPro"/>
</dbReference>
<protein>
    <recommendedName>
        <fullName evidence="2">Zn(2)-C6 fungal-type domain-containing protein</fullName>
    </recommendedName>
</protein>
<sequence>MSSAASSSNISGLSSQAPGSQSSGRRRRAKATCFNCRKRKCVNSEDPRYPCARCRRRGLSCEYLPEEGVAEARFSASPSRFYGPPSLPPPPYGYGDSHWTSNFYPFQLPPPPSVHPPPLPPGPPPAIVPPVPPGNYPPRLPGPAPWTSTSSGGPPLSPIAHLSAVAFHSRPSDFGSLTADGPFFQVPTGIDELPNVTSTTSQIQYDTYQQQAGRNRDEDLFNLRSDEANSPDAGVLHSNKQRKVQVARLESNSSDGEGGHQSPSVTLLPPARRRALIVCTNCRRGKIKARPTNPRRVLQLTYPSAIQCISENPGDGDPCAHCTRRRLVCDYVAEGEESYAKHNSSSPNYLYALPQVNYLYAPRQVFLSSLQPLPSEDFRGVPAGDSEEECADENAGKIVKKNCSVY</sequence>
<dbReference type="EMBL" id="JARKIE010000136">
    <property type="protein sequence ID" value="KAJ7677641.1"/>
    <property type="molecule type" value="Genomic_DNA"/>
</dbReference>
<gene>
    <name evidence="3" type="ORF">B0H17DRAFT_1139513</name>
</gene>
<feature type="compositionally biased region" description="Pro residues" evidence="1">
    <location>
        <begin position="114"/>
        <end position="144"/>
    </location>
</feature>
<reference evidence="3" key="1">
    <citation type="submission" date="2023-03" db="EMBL/GenBank/DDBJ databases">
        <title>Massive genome expansion in bonnet fungi (Mycena s.s.) driven by repeated elements and novel gene families across ecological guilds.</title>
        <authorList>
            <consortium name="Lawrence Berkeley National Laboratory"/>
            <person name="Harder C.B."/>
            <person name="Miyauchi S."/>
            <person name="Viragh M."/>
            <person name="Kuo A."/>
            <person name="Thoen E."/>
            <person name="Andreopoulos B."/>
            <person name="Lu D."/>
            <person name="Skrede I."/>
            <person name="Drula E."/>
            <person name="Henrissat B."/>
            <person name="Morin E."/>
            <person name="Kohler A."/>
            <person name="Barry K."/>
            <person name="LaButti K."/>
            <person name="Morin E."/>
            <person name="Salamov A."/>
            <person name="Lipzen A."/>
            <person name="Mereny Z."/>
            <person name="Hegedus B."/>
            <person name="Baldrian P."/>
            <person name="Stursova M."/>
            <person name="Weitz H."/>
            <person name="Taylor A."/>
            <person name="Grigoriev I.V."/>
            <person name="Nagy L.G."/>
            <person name="Martin F."/>
            <person name="Kauserud H."/>
        </authorList>
    </citation>
    <scope>NUCLEOTIDE SEQUENCE</scope>
    <source>
        <strain evidence="3">CBHHK067</strain>
    </source>
</reference>
<evidence type="ECO:0000259" key="2">
    <source>
        <dbReference type="PROSITE" id="PS50048"/>
    </source>
</evidence>
<proteinExistence type="predicted"/>
<feature type="compositionally biased region" description="Low complexity" evidence="1">
    <location>
        <begin position="1"/>
        <end position="17"/>
    </location>
</feature>
<dbReference type="InterPro" id="IPR001138">
    <property type="entry name" value="Zn2Cys6_DnaBD"/>
</dbReference>
<dbReference type="AlphaFoldDB" id="A0AAD7D7R0"/>
<dbReference type="SUPFAM" id="SSF57701">
    <property type="entry name" value="Zn2/Cys6 DNA-binding domain"/>
    <property type="match status" value="1"/>
</dbReference>
<evidence type="ECO:0000313" key="4">
    <source>
        <dbReference type="Proteomes" id="UP001221757"/>
    </source>
</evidence>
<feature type="region of interest" description="Disordered" evidence="1">
    <location>
        <begin position="1"/>
        <end position="31"/>
    </location>
</feature>
<dbReference type="PROSITE" id="PS50048">
    <property type="entry name" value="ZN2_CY6_FUNGAL_2"/>
    <property type="match status" value="1"/>
</dbReference>
<dbReference type="Proteomes" id="UP001221757">
    <property type="component" value="Unassembled WGS sequence"/>
</dbReference>
<comment type="caution">
    <text evidence="3">The sequence shown here is derived from an EMBL/GenBank/DDBJ whole genome shotgun (WGS) entry which is preliminary data.</text>
</comment>
<feature type="region of interest" description="Disordered" evidence="1">
    <location>
        <begin position="114"/>
        <end position="154"/>
    </location>
</feature>
<dbReference type="InterPro" id="IPR036864">
    <property type="entry name" value="Zn2-C6_fun-type_DNA-bd_sf"/>
</dbReference>
<evidence type="ECO:0000256" key="1">
    <source>
        <dbReference type="SAM" id="MobiDB-lite"/>
    </source>
</evidence>
<name>A0AAD7D7R0_MYCRO</name>
<feature type="compositionally biased region" description="Polar residues" evidence="1">
    <location>
        <begin position="250"/>
        <end position="265"/>
    </location>
</feature>
<evidence type="ECO:0000313" key="3">
    <source>
        <dbReference type="EMBL" id="KAJ7677641.1"/>
    </source>
</evidence>
<accession>A0AAD7D7R0</accession>
<organism evidence="3 4">
    <name type="scientific">Mycena rosella</name>
    <name type="common">Pink bonnet</name>
    <name type="synonym">Agaricus rosellus</name>
    <dbReference type="NCBI Taxonomy" id="1033263"/>
    <lineage>
        <taxon>Eukaryota</taxon>
        <taxon>Fungi</taxon>
        <taxon>Dikarya</taxon>
        <taxon>Basidiomycota</taxon>
        <taxon>Agaricomycotina</taxon>
        <taxon>Agaricomycetes</taxon>
        <taxon>Agaricomycetidae</taxon>
        <taxon>Agaricales</taxon>
        <taxon>Marasmiineae</taxon>
        <taxon>Mycenaceae</taxon>
        <taxon>Mycena</taxon>
    </lineage>
</organism>
<dbReference type="CDD" id="cd00067">
    <property type="entry name" value="GAL4"/>
    <property type="match status" value="1"/>
</dbReference>
<keyword evidence="4" id="KW-1185">Reference proteome</keyword>
<feature type="region of interest" description="Disordered" evidence="1">
    <location>
        <begin position="247"/>
        <end position="266"/>
    </location>
</feature>
<dbReference type="GO" id="GO:0000981">
    <property type="term" value="F:DNA-binding transcription factor activity, RNA polymerase II-specific"/>
    <property type="evidence" value="ECO:0007669"/>
    <property type="project" value="InterPro"/>
</dbReference>